<organism evidence="12 13">
    <name type="scientific">Rapidithrix thailandica</name>
    <dbReference type="NCBI Taxonomy" id="413964"/>
    <lineage>
        <taxon>Bacteria</taxon>
        <taxon>Pseudomonadati</taxon>
        <taxon>Bacteroidota</taxon>
        <taxon>Cytophagia</taxon>
        <taxon>Cytophagales</taxon>
        <taxon>Flammeovirgaceae</taxon>
        <taxon>Rapidithrix</taxon>
    </lineage>
</organism>
<dbReference type="PROSITE" id="PS52016">
    <property type="entry name" value="TONB_DEPENDENT_REC_3"/>
    <property type="match status" value="1"/>
</dbReference>
<dbReference type="InterPro" id="IPR023997">
    <property type="entry name" value="TonB-dep_OMP_SusC/RagA_CS"/>
</dbReference>
<evidence type="ECO:0000256" key="9">
    <source>
        <dbReference type="RuleBase" id="RU003357"/>
    </source>
</evidence>
<dbReference type="InterPro" id="IPR039426">
    <property type="entry name" value="TonB-dep_rcpt-like"/>
</dbReference>
<name>A0AAW9RNB3_9BACT</name>
<evidence type="ECO:0000256" key="8">
    <source>
        <dbReference type="PROSITE-ProRule" id="PRU01360"/>
    </source>
</evidence>
<evidence type="ECO:0000256" key="6">
    <source>
        <dbReference type="ARBA" id="ARBA00023136"/>
    </source>
</evidence>
<keyword evidence="2 8" id="KW-0813">Transport</keyword>
<dbReference type="AlphaFoldDB" id="A0AAW9RNB3"/>
<dbReference type="SUPFAM" id="SSF56935">
    <property type="entry name" value="Porins"/>
    <property type="match status" value="1"/>
</dbReference>
<protein>
    <submittedName>
        <fullName evidence="12">TonB-dependent receptor</fullName>
    </submittedName>
</protein>
<evidence type="ECO:0000256" key="3">
    <source>
        <dbReference type="ARBA" id="ARBA00022452"/>
    </source>
</evidence>
<dbReference type="Pfam" id="PF07715">
    <property type="entry name" value="Plug"/>
    <property type="match status" value="1"/>
</dbReference>
<comment type="similarity">
    <text evidence="8 9">Belongs to the TonB-dependent receptor family.</text>
</comment>
<dbReference type="SUPFAM" id="SSF49464">
    <property type="entry name" value="Carboxypeptidase regulatory domain-like"/>
    <property type="match status" value="1"/>
</dbReference>
<evidence type="ECO:0000256" key="4">
    <source>
        <dbReference type="ARBA" id="ARBA00022692"/>
    </source>
</evidence>
<dbReference type="Gene3D" id="2.170.130.10">
    <property type="entry name" value="TonB-dependent receptor, plug domain"/>
    <property type="match status" value="1"/>
</dbReference>
<evidence type="ECO:0000313" key="13">
    <source>
        <dbReference type="Proteomes" id="UP001403385"/>
    </source>
</evidence>
<evidence type="ECO:0000313" key="12">
    <source>
        <dbReference type="EMBL" id="MEN7546299.1"/>
    </source>
</evidence>
<feature type="domain" description="TonB-dependent receptor-like beta-barrel" evidence="10">
    <location>
        <begin position="587"/>
        <end position="951"/>
    </location>
</feature>
<keyword evidence="7 8" id="KW-0998">Cell outer membrane</keyword>
<feature type="domain" description="TonB-dependent receptor plug" evidence="11">
    <location>
        <begin position="230"/>
        <end position="333"/>
    </location>
</feature>
<dbReference type="GO" id="GO:0009279">
    <property type="term" value="C:cell outer membrane"/>
    <property type="evidence" value="ECO:0007669"/>
    <property type="project" value="UniProtKB-SubCell"/>
</dbReference>
<dbReference type="EMBL" id="JBDKWZ010000001">
    <property type="protein sequence ID" value="MEN7546299.1"/>
    <property type="molecule type" value="Genomic_DNA"/>
</dbReference>
<evidence type="ECO:0000256" key="2">
    <source>
        <dbReference type="ARBA" id="ARBA00022448"/>
    </source>
</evidence>
<dbReference type="InterPro" id="IPR008969">
    <property type="entry name" value="CarboxyPept-like_regulatory"/>
</dbReference>
<keyword evidence="13" id="KW-1185">Reference proteome</keyword>
<evidence type="ECO:0000259" key="10">
    <source>
        <dbReference type="Pfam" id="PF00593"/>
    </source>
</evidence>
<dbReference type="Gene3D" id="2.60.40.1120">
    <property type="entry name" value="Carboxypeptidase-like, regulatory domain"/>
    <property type="match status" value="1"/>
</dbReference>
<dbReference type="InterPro" id="IPR000531">
    <property type="entry name" value="Beta-barrel_TonB"/>
</dbReference>
<reference evidence="12 13" key="1">
    <citation type="submission" date="2024-04" db="EMBL/GenBank/DDBJ databases">
        <title>Novel genus in family Flammeovirgaceae.</title>
        <authorList>
            <person name="Nguyen T.H."/>
            <person name="Vuong T.Q."/>
            <person name="Le H."/>
            <person name="Kim S.-G."/>
        </authorList>
    </citation>
    <scope>NUCLEOTIDE SEQUENCE [LARGE SCALE GENOMIC DNA]</scope>
    <source>
        <strain evidence="12 13">JCM 23209</strain>
    </source>
</reference>
<dbReference type="InterPro" id="IPR012910">
    <property type="entry name" value="Plug_dom"/>
</dbReference>
<dbReference type="InterPro" id="IPR036942">
    <property type="entry name" value="Beta-barrel_TonB_sf"/>
</dbReference>
<sequence length="1141" mass="126219">MKRKILKQAVFMSKTAFYGLVLHMILAGLLVAKASNGQKLSIDDIYLSIDAKNEKITQVLTKIERKTPFEFSYFGTITNKSQRVTFSANNLSLREVLEQISLQTGFGFKRVNDNIFVDRLDQKEPSVDDEWAGQEKVTVSGIVTSAEDQVPLPGVSIIVKGTSLGTITDVNGKYMLTVEEGDVLKFSYVGFQDQEVTVADQTVINITLETDFEQLEEIVVVGYGEQKKSLVTGAISSIKASELSSVSNTRVEQALQGRTAGVSVLPNSGSPGSGMKVRIRGTGSNQGSDPLYIIDGVRAGSMEYLSPTEIESIEVLKDAASAAIYGAEGANGVVIITTKTGKANDPKINYSFQYGQQSIGDNIEMMNAQQYQQYLEEANVPIRPTIDDVQGISGTNWFDEVFENAPQQRHSLTFSGGNDNSTYLVSGSYFAQEGIAGGDKSKFERFTVRVNSDHKIKPWLKIGERFSYSHFDRSGIAEDDEFGSVINNTLAFDPVTPVAYTDGLPAHVEAALAAGHPLVKNSAGYYYGISKYLTGEYGNPLARLDLEKGNTVQNKIVGNFYAELEPVKGLKVTSRFGIDASFLREHDWTPTYWFSSERLNTVANGSDKQENAFSWQWENFVTYQKSFQDHSFTFLAGMSAVKWLYNDINGSYSGLFKEDEKFSYGNYVPDDQDRIGSYSDTKTLSSYFGRVSYDYKGKYLFNATVRRDGSSLLSPGNQWGTFPSVSAGWVLSNESFYPVSVSNVMSHVKLRASWGQNGNLANLSIGQWLAGISTEGIRYPNSAGNYLVGASLTSLSNPDLRWETSEQIDVGVELGFFNDQLNVVVDYFEKTTKDLITTGTAPLFAGKELPFINGGDVQNKGWEFEVSYRNSATKSFSYEIAANYTAIKNEVTYLDPNVNRITGSGVGTGWTATMFEEGYPIWYFSGYKTDGIFQNQEEIDAYLTSTGITGYSPSPGDPVVVDVNKDQQISIADQTYIGSPHPDSYYGIRANVNFKGFDFLVFLQGQIGNDILMGFNRTDRPTANKPLFFYEDRWTGEGSTNSWFAPDGENPYIYNSDLMVFKGSYARVRQLQLGYTLPSEFTERLKLKNARVYVTLDNYFTFTDYPGLDPESGSGDNNSLGIDRGVYPVPRTILGGISVTF</sequence>
<dbReference type="NCBIfam" id="TIGR04057">
    <property type="entry name" value="SusC_RagA_signa"/>
    <property type="match status" value="1"/>
</dbReference>
<keyword evidence="5 9" id="KW-0798">TonB box</keyword>
<keyword evidence="3 8" id="KW-1134">Transmembrane beta strand</keyword>
<comment type="caution">
    <text evidence="12">The sequence shown here is derived from an EMBL/GenBank/DDBJ whole genome shotgun (WGS) entry which is preliminary data.</text>
</comment>
<keyword evidence="4 8" id="KW-0812">Transmembrane</keyword>
<dbReference type="InterPro" id="IPR037066">
    <property type="entry name" value="Plug_dom_sf"/>
</dbReference>
<dbReference type="InterPro" id="IPR023996">
    <property type="entry name" value="TonB-dep_OMP_SusC/RagA"/>
</dbReference>
<dbReference type="NCBIfam" id="TIGR04056">
    <property type="entry name" value="OMP_RagA_SusC"/>
    <property type="match status" value="1"/>
</dbReference>
<gene>
    <name evidence="12" type="ORF">AAG747_00175</name>
</gene>
<dbReference type="Gene3D" id="2.40.170.20">
    <property type="entry name" value="TonB-dependent receptor, beta-barrel domain"/>
    <property type="match status" value="1"/>
</dbReference>
<accession>A0AAW9RNB3</accession>
<evidence type="ECO:0000256" key="1">
    <source>
        <dbReference type="ARBA" id="ARBA00004571"/>
    </source>
</evidence>
<dbReference type="RefSeq" id="WP_346819087.1">
    <property type="nucleotide sequence ID" value="NZ_JBDKWZ010000001.1"/>
</dbReference>
<dbReference type="Proteomes" id="UP001403385">
    <property type="component" value="Unassembled WGS sequence"/>
</dbReference>
<evidence type="ECO:0000256" key="7">
    <source>
        <dbReference type="ARBA" id="ARBA00023237"/>
    </source>
</evidence>
<keyword evidence="6 8" id="KW-0472">Membrane</keyword>
<dbReference type="Gene3D" id="3.55.50.30">
    <property type="match status" value="1"/>
</dbReference>
<comment type="subcellular location">
    <subcellularLocation>
        <location evidence="1 8">Cell outer membrane</location>
        <topology evidence="1 8">Multi-pass membrane protein</topology>
    </subcellularLocation>
</comment>
<evidence type="ECO:0000259" key="11">
    <source>
        <dbReference type="Pfam" id="PF07715"/>
    </source>
</evidence>
<proteinExistence type="inferred from homology"/>
<dbReference type="Pfam" id="PF13715">
    <property type="entry name" value="CarbopepD_reg_2"/>
    <property type="match status" value="1"/>
</dbReference>
<dbReference type="Pfam" id="PF00593">
    <property type="entry name" value="TonB_dep_Rec_b-barrel"/>
    <property type="match status" value="1"/>
</dbReference>
<dbReference type="FunFam" id="2.60.40.1120:FF:000003">
    <property type="entry name" value="Outer membrane protein Omp121"/>
    <property type="match status" value="1"/>
</dbReference>
<evidence type="ECO:0000256" key="5">
    <source>
        <dbReference type="ARBA" id="ARBA00023077"/>
    </source>
</evidence>
<keyword evidence="12" id="KW-0675">Receptor</keyword>